<dbReference type="GO" id="GO:0005524">
    <property type="term" value="F:ATP binding"/>
    <property type="evidence" value="ECO:0007669"/>
    <property type="project" value="UniProtKB-KW"/>
</dbReference>
<dbReference type="PROSITE" id="PS50893">
    <property type="entry name" value="ABC_TRANSPORTER_2"/>
    <property type="match status" value="2"/>
</dbReference>
<name>F0XYN8_AURAN</name>
<dbReference type="Pfam" id="PF00005">
    <property type="entry name" value="ABC_tran"/>
    <property type="match status" value="2"/>
</dbReference>
<evidence type="ECO:0000313" key="8">
    <source>
        <dbReference type="Proteomes" id="UP000002729"/>
    </source>
</evidence>
<reference evidence="7 8" key="1">
    <citation type="journal article" date="2011" name="Proc. Natl. Acad. Sci. U.S.A.">
        <title>Niche of harmful alga Aureococcus anophagefferens revealed through ecogenomics.</title>
        <authorList>
            <person name="Gobler C.J."/>
            <person name="Berry D.L."/>
            <person name="Dyhrman S.T."/>
            <person name="Wilhelm S.W."/>
            <person name="Salamov A."/>
            <person name="Lobanov A.V."/>
            <person name="Zhang Y."/>
            <person name="Collier J.L."/>
            <person name="Wurch L.L."/>
            <person name="Kustka A.B."/>
            <person name="Dill B.D."/>
            <person name="Shah M."/>
            <person name="VerBerkmoes N.C."/>
            <person name="Kuo A."/>
            <person name="Terry A."/>
            <person name="Pangilinan J."/>
            <person name="Lindquist E.A."/>
            <person name="Lucas S."/>
            <person name="Paulsen I.T."/>
            <person name="Hattenrath-Lehmann T.K."/>
            <person name="Talmage S.C."/>
            <person name="Walker E.A."/>
            <person name="Koch F."/>
            <person name="Burson A.M."/>
            <person name="Marcoval M.A."/>
            <person name="Tang Y.Z."/>
            <person name="Lecleir G.R."/>
            <person name="Coyne K.J."/>
            <person name="Berg G.M."/>
            <person name="Bertrand E.M."/>
            <person name="Saito M.A."/>
            <person name="Gladyshev V.N."/>
            <person name="Grigoriev I.V."/>
        </authorList>
    </citation>
    <scope>NUCLEOTIDE SEQUENCE [LARGE SCALE GENOMIC DNA]</scope>
    <source>
        <strain evidence="8">CCMP 1984</strain>
    </source>
</reference>
<dbReference type="PANTHER" id="PTHR19211:SF15">
    <property type="entry name" value="ATP-BINDING CASSETTE SUB-FAMILY F MEMBER 2"/>
    <property type="match status" value="1"/>
</dbReference>
<dbReference type="InterPro" id="IPR003439">
    <property type="entry name" value="ABC_transporter-like_ATP-bd"/>
</dbReference>
<evidence type="ECO:0000256" key="2">
    <source>
        <dbReference type="ARBA" id="ARBA00022741"/>
    </source>
</evidence>
<keyword evidence="1" id="KW-0677">Repeat</keyword>
<dbReference type="InterPro" id="IPR017871">
    <property type="entry name" value="ABC_transporter-like_CS"/>
</dbReference>
<keyword evidence="4" id="KW-0175">Coiled coil</keyword>
<keyword evidence="8" id="KW-1185">Reference proteome</keyword>
<dbReference type="Gene3D" id="3.40.50.300">
    <property type="entry name" value="P-loop containing nucleotide triphosphate hydrolases"/>
    <property type="match status" value="3"/>
</dbReference>
<protein>
    <recommendedName>
        <fullName evidence="6">ABC transporter domain-containing protein</fullName>
    </recommendedName>
</protein>
<dbReference type="InterPro" id="IPR050611">
    <property type="entry name" value="ABCF"/>
</dbReference>
<dbReference type="InterPro" id="IPR032781">
    <property type="entry name" value="ABC_tran_Xtn"/>
</dbReference>
<dbReference type="eggNOG" id="KOG0927">
    <property type="taxonomic scope" value="Eukaryota"/>
</dbReference>
<dbReference type="InterPro" id="IPR003593">
    <property type="entry name" value="AAA+_ATPase"/>
</dbReference>
<evidence type="ECO:0000256" key="5">
    <source>
        <dbReference type="SAM" id="MobiDB-lite"/>
    </source>
</evidence>
<feature type="region of interest" description="Disordered" evidence="5">
    <location>
        <begin position="759"/>
        <end position="844"/>
    </location>
</feature>
<dbReference type="FunCoup" id="F0XYN8">
    <property type="interactions" value="345"/>
</dbReference>
<dbReference type="OMA" id="QYEGTML"/>
<dbReference type="Proteomes" id="UP000002729">
    <property type="component" value="Unassembled WGS sequence"/>
</dbReference>
<dbReference type="PANTHER" id="PTHR19211">
    <property type="entry name" value="ATP-BINDING TRANSPORT PROTEIN-RELATED"/>
    <property type="match status" value="1"/>
</dbReference>
<feature type="region of interest" description="Disordered" evidence="5">
    <location>
        <begin position="1"/>
        <end position="22"/>
    </location>
</feature>
<proteinExistence type="predicted"/>
<feature type="compositionally biased region" description="Pro residues" evidence="5">
    <location>
        <begin position="791"/>
        <end position="808"/>
    </location>
</feature>
<evidence type="ECO:0000313" key="7">
    <source>
        <dbReference type="EMBL" id="EGB12488.1"/>
    </source>
</evidence>
<dbReference type="FunFam" id="3.40.50.300:FF:000104">
    <property type="entry name" value="ATP-binding cassette sub-family F member 3"/>
    <property type="match status" value="1"/>
</dbReference>
<sequence length="844" mass="91960">MGKAQEKRDAAEKAAAKKAEKDAKKAALKEARAAKKAIKAEKKAACEVIEKKELPPAPAPLDDPSWDDAAQASLDGAVRAFGAALELAARWRAVGDAVGRSPRACARRFVAVRGRLLAVRAWEAECEAVRRFNVEAVTLDAASKAAVEAAAKEAFDARLRQSAAAAAAETRGASDAMVAEAMGAVSKADDGAAADRLAASGVVATFAAPPVKKHRNCKDINVSNLTVTFHGAPILEGTDFVLNWGNRYGFIGRNGSGKSTLMRAVGARAIPIPESIDIYHLTTEYPATEETALYAVMKVDAERAAVEREIDELNDAMAELAEADDDEAAEDATERLTVLYERLEELDSATAETRACAILTGLGFSPERQQQKTRDFSGGWRMRVALARALFIQPALLLLDEPTNHLDMEAVVWLEDYLSRWTKMLFMVCHSQDFLNNVCTHVVHLDAAHRRLAYYRGNYDMFVETRRDAAVEQLKKYDAEQADIKAMKEYVAKFGHGNSKMAKQGKSKEKLLTKKLASGLTEKPVEEMSLKFRFPDPGHIPPPVLQVNDLTFGYPGCPALYEGVEFGLDLDSRIALVGPNGAGKSTLVKIINGELTPRLGQVRPHGHLKMSKFTQHFEDILDLTMTPLDWFMGLYTELTREDARKWLGRYGTSGVVQMQVMSQLSEGQKAKVVFCKMAKESAHLLLLDEPTNALDMEMIDSLADAIKHFSGGVVLVSHDMRLISQVAEEIWIIDKGVSKYTGDILNFKMDLRKQMQLDDGARRKGASPRTSPKLAPAPPAPAPPSFRLDQAPPPPPAPRAAAAPPPDAPKSRADMLRDAAPARYVPPGRRGGDAPAPRPGDGAW</sequence>
<dbReference type="PROSITE" id="PS00211">
    <property type="entry name" value="ABC_TRANSPORTER_1"/>
    <property type="match status" value="1"/>
</dbReference>
<dbReference type="SMART" id="SM00382">
    <property type="entry name" value="AAA"/>
    <property type="match status" value="2"/>
</dbReference>
<dbReference type="SUPFAM" id="SSF52540">
    <property type="entry name" value="P-loop containing nucleoside triphosphate hydrolases"/>
    <property type="match status" value="2"/>
</dbReference>
<dbReference type="AlphaFoldDB" id="F0XYN8"/>
<dbReference type="KEGG" id="aaf:AURANDRAFT_52159"/>
<evidence type="ECO:0000259" key="6">
    <source>
        <dbReference type="PROSITE" id="PS50893"/>
    </source>
</evidence>
<feature type="coiled-coil region" evidence="4">
    <location>
        <begin position="296"/>
        <end position="349"/>
    </location>
</feature>
<evidence type="ECO:0000256" key="1">
    <source>
        <dbReference type="ARBA" id="ARBA00022737"/>
    </source>
</evidence>
<evidence type="ECO:0000256" key="4">
    <source>
        <dbReference type="SAM" id="Coils"/>
    </source>
</evidence>
<dbReference type="RefSeq" id="XP_009033511.1">
    <property type="nucleotide sequence ID" value="XM_009035263.1"/>
</dbReference>
<dbReference type="InterPro" id="IPR027417">
    <property type="entry name" value="P-loop_NTPase"/>
</dbReference>
<dbReference type="EMBL" id="GL833121">
    <property type="protein sequence ID" value="EGB12488.1"/>
    <property type="molecule type" value="Genomic_DNA"/>
</dbReference>
<dbReference type="GO" id="GO:0016887">
    <property type="term" value="F:ATP hydrolysis activity"/>
    <property type="evidence" value="ECO:0007669"/>
    <property type="project" value="InterPro"/>
</dbReference>
<dbReference type="InParanoid" id="F0XYN8"/>
<dbReference type="GeneID" id="20222162"/>
<feature type="domain" description="ABC transporter" evidence="6">
    <location>
        <begin position="220"/>
        <end position="475"/>
    </location>
</feature>
<dbReference type="FunFam" id="3.40.50.300:FF:000011">
    <property type="entry name" value="Putative ABC transporter ATP-binding component"/>
    <property type="match status" value="1"/>
</dbReference>
<dbReference type="OrthoDB" id="2110130at2759"/>
<gene>
    <name evidence="7" type="ORF">AURANDRAFT_52159</name>
</gene>
<feature type="compositionally biased region" description="Low complexity" evidence="5">
    <location>
        <begin position="833"/>
        <end position="844"/>
    </location>
</feature>
<dbReference type="CDD" id="cd03221">
    <property type="entry name" value="ABCF_EF-3"/>
    <property type="match status" value="2"/>
</dbReference>
<evidence type="ECO:0000256" key="3">
    <source>
        <dbReference type="ARBA" id="ARBA00022840"/>
    </source>
</evidence>
<feature type="compositionally biased region" description="Pro residues" evidence="5">
    <location>
        <begin position="775"/>
        <end position="784"/>
    </location>
</feature>
<feature type="domain" description="ABC transporter" evidence="6">
    <location>
        <begin position="545"/>
        <end position="760"/>
    </location>
</feature>
<keyword evidence="3" id="KW-0067">ATP-binding</keyword>
<keyword evidence="2" id="KW-0547">Nucleotide-binding</keyword>
<organism evidence="8">
    <name type="scientific">Aureococcus anophagefferens</name>
    <name type="common">Harmful bloom alga</name>
    <dbReference type="NCBI Taxonomy" id="44056"/>
    <lineage>
        <taxon>Eukaryota</taxon>
        <taxon>Sar</taxon>
        <taxon>Stramenopiles</taxon>
        <taxon>Ochrophyta</taxon>
        <taxon>Pelagophyceae</taxon>
        <taxon>Pelagomonadales</taxon>
        <taxon>Pelagomonadaceae</taxon>
        <taxon>Aureococcus</taxon>
    </lineage>
</organism>
<dbReference type="Pfam" id="PF12848">
    <property type="entry name" value="ABC_tran_Xtn"/>
    <property type="match status" value="1"/>
</dbReference>
<accession>F0XYN8</accession>